<organism evidence="1 2">
    <name type="scientific">Parabacteroides distasonis</name>
    <dbReference type="NCBI Taxonomy" id="823"/>
    <lineage>
        <taxon>Bacteria</taxon>
        <taxon>Pseudomonadati</taxon>
        <taxon>Bacteroidota</taxon>
        <taxon>Bacteroidia</taxon>
        <taxon>Bacteroidales</taxon>
        <taxon>Tannerellaceae</taxon>
        <taxon>Parabacteroides</taxon>
    </lineage>
</organism>
<dbReference type="OrthoDB" id="9808363at2"/>
<dbReference type="Proteomes" id="UP000278164">
    <property type="component" value="Unassembled WGS sequence"/>
</dbReference>
<name>A0A3L7ZLV8_PARDI</name>
<comment type="caution">
    <text evidence="1">The sequence shown here is derived from an EMBL/GenBank/DDBJ whole genome shotgun (WGS) entry which is preliminary data.</text>
</comment>
<evidence type="ECO:0000313" key="1">
    <source>
        <dbReference type="EMBL" id="RLT72904.1"/>
    </source>
</evidence>
<reference evidence="1 2" key="1">
    <citation type="submission" date="2018-09" db="EMBL/GenBank/DDBJ databases">
        <title>Murine metabolic-syndrome-specific gut microbial biobank.</title>
        <authorList>
            <person name="Liu C."/>
        </authorList>
    </citation>
    <scope>NUCLEOTIDE SEQUENCE [LARGE SCALE GENOMIC DNA]</scope>
    <source>
        <strain evidence="1 2">8-P5</strain>
    </source>
</reference>
<proteinExistence type="predicted"/>
<protein>
    <submittedName>
        <fullName evidence="1">Uncharacterized protein</fullName>
    </submittedName>
</protein>
<accession>A0A3L7ZLV8</accession>
<gene>
    <name evidence="1" type="ORF">D7V78_13145</name>
</gene>
<evidence type="ECO:0000313" key="2">
    <source>
        <dbReference type="Proteomes" id="UP000278164"/>
    </source>
</evidence>
<sequence>MIYLKQVKLLDPDLVTGNPEELKHPYKAPAICFAESKHTRFTPMSYPKFPHAYGANDEGAAWITSTGLPQTNYSYIRIRKS</sequence>
<dbReference type="EMBL" id="RAYI01000025">
    <property type="protein sequence ID" value="RLT72904.1"/>
    <property type="molecule type" value="Genomic_DNA"/>
</dbReference>
<dbReference type="AlphaFoldDB" id="A0A3L7ZLV8"/>